<dbReference type="Gene3D" id="4.10.410.60">
    <property type="match status" value="1"/>
</dbReference>
<evidence type="ECO:0000256" key="4">
    <source>
        <dbReference type="RuleBase" id="RU000568"/>
    </source>
</evidence>
<dbReference type="PRINTS" id="PR00064">
    <property type="entry name" value="RIBOSOMALL35"/>
</dbReference>
<dbReference type="Pfam" id="PF01632">
    <property type="entry name" value="Ribosomal_L35p"/>
    <property type="match status" value="1"/>
</dbReference>
<keyword evidence="3 4" id="KW-0687">Ribonucleoprotein</keyword>
<name>A0A4D6WQ29_9FLOR</name>
<reference evidence="5" key="2">
    <citation type="submission" date="2019-04" db="EMBL/GenBank/DDBJ databases">
        <authorList>
            <person name="Pasella M."/>
        </authorList>
    </citation>
    <scope>NUCLEOTIDE SEQUENCE</scope>
    <source>
        <strain evidence="5">PD2926</strain>
    </source>
</reference>
<dbReference type="InterPro" id="IPR037229">
    <property type="entry name" value="Ribosomal_bL35_sf"/>
</dbReference>
<comment type="similarity">
    <text evidence="1 4">Belongs to the bacterial ribosomal protein bL35 family.</text>
</comment>
<protein>
    <recommendedName>
        <fullName evidence="4">50S ribosomal protein L35</fullName>
    </recommendedName>
</protein>
<evidence type="ECO:0000256" key="2">
    <source>
        <dbReference type="ARBA" id="ARBA00022980"/>
    </source>
</evidence>
<dbReference type="PANTHER" id="PTHR33343:SF1">
    <property type="entry name" value="LARGE RIBOSOMAL SUBUNIT PROTEIN BL35M"/>
    <property type="match status" value="1"/>
</dbReference>
<dbReference type="AlphaFoldDB" id="A0A4D6WQ29"/>
<dbReference type="InterPro" id="IPR018265">
    <property type="entry name" value="Ribosomal_bL35_CS"/>
</dbReference>
<dbReference type="InterPro" id="IPR021137">
    <property type="entry name" value="Ribosomal_bL35-like"/>
</dbReference>
<dbReference type="NCBIfam" id="TIGR00001">
    <property type="entry name" value="rpmI_bact"/>
    <property type="match status" value="1"/>
</dbReference>
<dbReference type="GO" id="GO:0015934">
    <property type="term" value="C:large ribosomal subunit"/>
    <property type="evidence" value="ECO:0007669"/>
    <property type="project" value="TreeGrafter"/>
</dbReference>
<keyword evidence="2 4" id="KW-0689">Ribosomal protein</keyword>
<dbReference type="GO" id="GO:0006412">
    <property type="term" value="P:translation"/>
    <property type="evidence" value="ECO:0007669"/>
    <property type="project" value="InterPro"/>
</dbReference>
<geneLocation type="plastid" evidence="5"/>
<proteinExistence type="inferred from homology"/>
<sequence>MYKLKTVKAVKKRFKVTSKGKLLKSRPYRSHLLQKKNSKRKQQLRKVLLVSSRDISNFILALPYIN</sequence>
<dbReference type="SUPFAM" id="SSF143034">
    <property type="entry name" value="L35p-like"/>
    <property type="match status" value="1"/>
</dbReference>
<evidence type="ECO:0000256" key="1">
    <source>
        <dbReference type="ARBA" id="ARBA00006598"/>
    </source>
</evidence>
<reference evidence="5" key="1">
    <citation type="journal article" date="2019" name="Mol. Phylogenet. Evol.">
        <title>Morphological evolution and classification of the red algal order Ceramiales inferred using plastid phylogenomics.</title>
        <authorList>
            <person name="Diaz-Tapia P."/>
            <person name="Pasella M.M."/>
            <person name="Verbruggen H."/>
            <person name="Maggs C.A."/>
        </authorList>
    </citation>
    <scope>NUCLEOTIDE SEQUENCE</scope>
    <source>
        <strain evidence="5">PD2926</strain>
    </source>
</reference>
<accession>A0A4D6WQ29</accession>
<gene>
    <name evidence="5" type="primary">rpl35</name>
</gene>
<keyword evidence="5" id="KW-0934">Plastid</keyword>
<organism evidence="5">
    <name type="scientific">Bornetia secundiflora</name>
    <dbReference type="NCBI Taxonomy" id="2575637"/>
    <lineage>
        <taxon>Eukaryota</taxon>
        <taxon>Rhodophyta</taxon>
        <taxon>Florideophyceae</taxon>
        <taxon>Rhodymeniophycidae</taxon>
        <taxon>Ceramiales</taxon>
        <taxon>Wrangeliaceae</taxon>
        <taxon>Bornetia</taxon>
    </lineage>
</organism>
<dbReference type="PROSITE" id="PS00936">
    <property type="entry name" value="RIBOSOMAL_L35"/>
    <property type="match status" value="1"/>
</dbReference>
<evidence type="ECO:0000313" key="5">
    <source>
        <dbReference type="EMBL" id="QCI04881.1"/>
    </source>
</evidence>
<dbReference type="HAMAP" id="MF_00514">
    <property type="entry name" value="Ribosomal_bL35"/>
    <property type="match status" value="1"/>
</dbReference>
<dbReference type="InterPro" id="IPR001706">
    <property type="entry name" value="Ribosomal_bL35"/>
</dbReference>
<evidence type="ECO:0000256" key="3">
    <source>
        <dbReference type="ARBA" id="ARBA00023274"/>
    </source>
</evidence>
<dbReference type="FunFam" id="4.10.410.60:FF:000001">
    <property type="entry name" value="50S ribosomal protein L35"/>
    <property type="match status" value="1"/>
</dbReference>
<dbReference type="GO" id="GO:0003735">
    <property type="term" value="F:structural constituent of ribosome"/>
    <property type="evidence" value="ECO:0007669"/>
    <property type="project" value="InterPro"/>
</dbReference>
<dbReference type="PANTHER" id="PTHR33343">
    <property type="entry name" value="54S RIBOSOMAL PROTEIN BL35M"/>
    <property type="match status" value="1"/>
</dbReference>
<dbReference type="EMBL" id="MK814615">
    <property type="protein sequence ID" value="QCI04881.1"/>
    <property type="molecule type" value="Genomic_DNA"/>
</dbReference>